<evidence type="ECO:0000256" key="1">
    <source>
        <dbReference type="SAM" id="MobiDB-lite"/>
    </source>
</evidence>
<gene>
    <name evidence="2" type="ORF">ACFFNX_45805</name>
</gene>
<dbReference type="EMBL" id="JBHLZP010000727">
    <property type="protein sequence ID" value="MFB9839484.1"/>
    <property type="molecule type" value="Genomic_DNA"/>
</dbReference>
<name>A0ABV5YWP9_9ACTN</name>
<keyword evidence="3" id="KW-1185">Reference proteome</keyword>
<proteinExistence type="predicted"/>
<evidence type="ECO:0000313" key="3">
    <source>
        <dbReference type="Proteomes" id="UP001589627"/>
    </source>
</evidence>
<dbReference type="RefSeq" id="WP_378212613.1">
    <property type="nucleotide sequence ID" value="NZ_JBHLZP010000727.1"/>
</dbReference>
<protein>
    <submittedName>
        <fullName evidence="2">Uncharacterized protein</fullName>
    </submittedName>
</protein>
<organism evidence="2 3">
    <name type="scientific">Actinoallomurus acaciae</name>
    <dbReference type="NCBI Taxonomy" id="502577"/>
    <lineage>
        <taxon>Bacteria</taxon>
        <taxon>Bacillati</taxon>
        <taxon>Actinomycetota</taxon>
        <taxon>Actinomycetes</taxon>
        <taxon>Streptosporangiales</taxon>
        <taxon>Thermomonosporaceae</taxon>
        <taxon>Actinoallomurus</taxon>
    </lineage>
</organism>
<accession>A0ABV5YWP9</accession>
<evidence type="ECO:0000313" key="2">
    <source>
        <dbReference type="EMBL" id="MFB9839484.1"/>
    </source>
</evidence>
<feature type="region of interest" description="Disordered" evidence="1">
    <location>
        <begin position="1"/>
        <end position="59"/>
    </location>
</feature>
<feature type="compositionally biased region" description="Basic and acidic residues" evidence="1">
    <location>
        <begin position="40"/>
        <end position="59"/>
    </location>
</feature>
<reference evidence="2 3" key="1">
    <citation type="submission" date="2024-09" db="EMBL/GenBank/DDBJ databases">
        <authorList>
            <person name="Sun Q."/>
            <person name="Mori K."/>
        </authorList>
    </citation>
    <scope>NUCLEOTIDE SEQUENCE [LARGE SCALE GENOMIC DNA]</scope>
    <source>
        <strain evidence="2 3">TBRC 0563</strain>
    </source>
</reference>
<sequence length="59" mass="6493">MSHNIDDAPDTPGDAPVLPRWRSCLLTSTPGGAGESGEDAPERLTRHERILEEGRRRGR</sequence>
<dbReference type="Proteomes" id="UP001589627">
    <property type="component" value="Unassembled WGS sequence"/>
</dbReference>
<comment type="caution">
    <text evidence="2">The sequence shown here is derived from an EMBL/GenBank/DDBJ whole genome shotgun (WGS) entry which is preliminary data.</text>
</comment>